<accession>A0A8S5SX47</accession>
<dbReference type="InterPro" id="IPR009241">
    <property type="entry name" value="HigB-like"/>
</dbReference>
<name>A0A8S5SX47_9CAUD</name>
<reference evidence="1" key="1">
    <citation type="journal article" date="2021" name="Proc. Natl. Acad. Sci. U.S.A.">
        <title>A Catalog of Tens of Thousands of Viruses from Human Metagenomes Reveals Hidden Associations with Chronic Diseases.</title>
        <authorList>
            <person name="Tisza M.J."/>
            <person name="Buck C.B."/>
        </authorList>
    </citation>
    <scope>NUCLEOTIDE SEQUENCE</scope>
    <source>
        <strain evidence="1">CtVeR24</strain>
    </source>
</reference>
<evidence type="ECO:0000313" key="1">
    <source>
        <dbReference type="EMBL" id="DAF55637.1"/>
    </source>
</evidence>
<sequence length="110" mass="12675">MKRNLILSPAFKEFEQSANPRTREKLRYAISILETVYPVPTKFVKKLVGTDFFELRVSVDNEIRVILFAVDNDNINLATNIILLNGFVKKSTKDYDKEITKAINILRSVL</sequence>
<organism evidence="1">
    <name type="scientific">Myoviridae sp. ctVeR24</name>
    <dbReference type="NCBI Taxonomy" id="2827689"/>
    <lineage>
        <taxon>Viruses</taxon>
        <taxon>Duplodnaviria</taxon>
        <taxon>Heunggongvirae</taxon>
        <taxon>Uroviricota</taxon>
        <taxon>Caudoviricetes</taxon>
    </lineage>
</organism>
<dbReference type="Pfam" id="PF05973">
    <property type="entry name" value="Gp49"/>
    <property type="match status" value="1"/>
</dbReference>
<protein>
    <submittedName>
        <fullName evidence="1">HigB, HigA-Antitoxin complex, TOXIN.65A</fullName>
    </submittedName>
</protein>
<dbReference type="EMBL" id="BK032695">
    <property type="protein sequence ID" value="DAF55637.1"/>
    <property type="molecule type" value="Genomic_DNA"/>
</dbReference>
<proteinExistence type="predicted"/>